<name>A0A8C9QZP1_SCLFO</name>
<protein>
    <submittedName>
        <fullName evidence="1">Uncharacterized protein</fullName>
    </submittedName>
</protein>
<proteinExistence type="predicted"/>
<evidence type="ECO:0000313" key="2">
    <source>
        <dbReference type="Proteomes" id="UP000694397"/>
    </source>
</evidence>
<reference evidence="1" key="2">
    <citation type="submission" date="2025-08" db="UniProtKB">
        <authorList>
            <consortium name="Ensembl"/>
        </authorList>
    </citation>
    <scope>IDENTIFICATION</scope>
</reference>
<keyword evidence="2" id="KW-1185">Reference proteome</keyword>
<dbReference type="Ensembl" id="ENSSFOT00015002191.2">
    <property type="protein sequence ID" value="ENSSFOP00015002149.2"/>
    <property type="gene ID" value="ENSSFOG00015001442.2"/>
</dbReference>
<accession>A0A8C9QZP1</accession>
<reference evidence="1" key="3">
    <citation type="submission" date="2025-09" db="UniProtKB">
        <authorList>
            <consortium name="Ensembl"/>
        </authorList>
    </citation>
    <scope>IDENTIFICATION</scope>
</reference>
<dbReference type="GeneTree" id="ENSGT00940000177082"/>
<organism evidence="1 2">
    <name type="scientific">Scleropages formosus</name>
    <name type="common">Asian bonytongue</name>
    <name type="synonym">Osteoglossum formosum</name>
    <dbReference type="NCBI Taxonomy" id="113540"/>
    <lineage>
        <taxon>Eukaryota</taxon>
        <taxon>Metazoa</taxon>
        <taxon>Chordata</taxon>
        <taxon>Craniata</taxon>
        <taxon>Vertebrata</taxon>
        <taxon>Euteleostomi</taxon>
        <taxon>Actinopterygii</taxon>
        <taxon>Neopterygii</taxon>
        <taxon>Teleostei</taxon>
        <taxon>Osteoglossocephala</taxon>
        <taxon>Osteoglossomorpha</taxon>
        <taxon>Osteoglossiformes</taxon>
        <taxon>Osteoglossidae</taxon>
        <taxon>Scleropages</taxon>
    </lineage>
</organism>
<dbReference type="AlphaFoldDB" id="A0A8C9QZP1"/>
<dbReference type="OrthoDB" id="9389584at2759"/>
<sequence>IDAIFSAAEIGFTGSLVGSMVLTKLAAYMGTITVEKQMSQEQRRVLLQWEPPHWCRKPKALWISRNCCHMSCGHLSACKGSTSSPACRMGASGKLAWKSRSSRLASNV</sequence>
<reference evidence="1 2" key="1">
    <citation type="submission" date="2019-04" db="EMBL/GenBank/DDBJ databases">
        <authorList>
            <consortium name="Wellcome Sanger Institute Data Sharing"/>
        </authorList>
    </citation>
    <scope>NUCLEOTIDE SEQUENCE [LARGE SCALE GENOMIC DNA]</scope>
</reference>
<dbReference type="Proteomes" id="UP000694397">
    <property type="component" value="Chromosome 16"/>
</dbReference>
<evidence type="ECO:0000313" key="1">
    <source>
        <dbReference type="Ensembl" id="ENSSFOP00015002149.2"/>
    </source>
</evidence>